<evidence type="ECO:0000313" key="2">
    <source>
        <dbReference type="Proteomes" id="UP000199558"/>
    </source>
</evidence>
<keyword evidence="2" id="KW-1185">Reference proteome</keyword>
<dbReference type="EMBL" id="FLRH01000004">
    <property type="protein sequence ID" value="SBT68907.1"/>
    <property type="molecule type" value="Genomic_DNA"/>
</dbReference>
<dbReference type="RefSeq" id="WP_091582574.1">
    <property type="nucleotide sequence ID" value="NZ_FLRH01000004.1"/>
</dbReference>
<evidence type="ECO:0000313" key="1">
    <source>
        <dbReference type="EMBL" id="SBT68907.1"/>
    </source>
</evidence>
<gene>
    <name evidence="1" type="ORF">GA0070622_6021</name>
</gene>
<sequence length="154" mass="15997">MVLADATGSWTGTNGFRLMPADPLAESPATLTVATAAGGHLTTVSYSWAHPTDGPQDGLLVIAAGDEPGSLAAWWGDSWHQQPTAMTLAGTTGGVPEVELSAEYGGGWGWRITLDAADPTTVRLRMENVVPADQADPDTPAGPYPVMVADLRRA</sequence>
<reference evidence="2" key="1">
    <citation type="submission" date="2016-06" db="EMBL/GenBank/DDBJ databases">
        <authorList>
            <person name="Varghese N."/>
            <person name="Submissions Spin"/>
        </authorList>
    </citation>
    <scope>NUCLEOTIDE SEQUENCE [LARGE SCALE GENOMIC DNA]</scope>
    <source>
        <strain evidence="2">DSM 45794</strain>
    </source>
</reference>
<dbReference type="Proteomes" id="UP000199558">
    <property type="component" value="Unassembled WGS sequence"/>
</dbReference>
<accession>A0A1A9BJ54</accession>
<dbReference type="AlphaFoldDB" id="A0A1A9BJ54"/>
<dbReference type="OrthoDB" id="3782589at2"/>
<organism evidence="1 2">
    <name type="scientific">Micromonospora sediminicola</name>
    <dbReference type="NCBI Taxonomy" id="946078"/>
    <lineage>
        <taxon>Bacteria</taxon>
        <taxon>Bacillati</taxon>
        <taxon>Actinomycetota</taxon>
        <taxon>Actinomycetes</taxon>
        <taxon>Micromonosporales</taxon>
        <taxon>Micromonosporaceae</taxon>
        <taxon>Micromonospora</taxon>
    </lineage>
</organism>
<protein>
    <recommendedName>
        <fullName evidence="3">DUF1579 domain-containing protein</fullName>
    </recommendedName>
</protein>
<proteinExistence type="predicted"/>
<evidence type="ECO:0008006" key="3">
    <source>
        <dbReference type="Google" id="ProtNLM"/>
    </source>
</evidence>
<name>A0A1A9BJ54_9ACTN</name>